<dbReference type="eggNOG" id="KOG4184">
    <property type="taxonomic scope" value="Eukaryota"/>
</dbReference>
<proteinExistence type="predicted"/>
<dbReference type="HOGENOM" id="CLU_032362_0_0_1"/>
<dbReference type="Pfam" id="PF04587">
    <property type="entry name" value="ADP_PFK_GK"/>
    <property type="match status" value="1"/>
</dbReference>
<keyword evidence="4" id="KW-0418">Kinase</keyword>
<evidence type="ECO:0000256" key="6">
    <source>
        <dbReference type="ARBA" id="ARBA00023152"/>
    </source>
</evidence>
<keyword evidence="7" id="KW-0472">Membrane</keyword>
<dbReference type="PROSITE" id="PS51255">
    <property type="entry name" value="ADPK"/>
    <property type="match status" value="1"/>
</dbReference>
<feature type="transmembrane region" description="Helical" evidence="7">
    <location>
        <begin position="12"/>
        <end position="34"/>
    </location>
</feature>
<dbReference type="InterPro" id="IPR007666">
    <property type="entry name" value="ADP_PFK/GK"/>
</dbReference>
<dbReference type="GO" id="GO:0006096">
    <property type="term" value="P:glycolytic process"/>
    <property type="evidence" value="ECO:0007669"/>
    <property type="project" value="UniProtKB-KW"/>
</dbReference>
<keyword evidence="7" id="KW-1133">Transmembrane helix</keyword>
<keyword evidence="6" id="KW-0324">Glycolysis</keyword>
<dbReference type="PANTHER" id="PTHR21208">
    <property type="entry name" value="ADP-DEPENDENT GLUCOKINASE"/>
    <property type="match status" value="1"/>
</dbReference>
<dbReference type="GeneID" id="6507219"/>
<keyword evidence="3" id="KW-0479">Metal-binding</keyword>
<organism evidence="8 9">
    <name type="scientific">Drosophila ananassae</name>
    <name type="common">Fruit fly</name>
    <dbReference type="NCBI Taxonomy" id="7217"/>
    <lineage>
        <taxon>Eukaryota</taxon>
        <taxon>Metazoa</taxon>
        <taxon>Ecdysozoa</taxon>
        <taxon>Arthropoda</taxon>
        <taxon>Hexapoda</taxon>
        <taxon>Insecta</taxon>
        <taxon>Pterygota</taxon>
        <taxon>Neoptera</taxon>
        <taxon>Endopterygota</taxon>
        <taxon>Diptera</taxon>
        <taxon>Brachycera</taxon>
        <taxon>Muscomorpha</taxon>
        <taxon>Ephydroidea</taxon>
        <taxon>Drosophilidae</taxon>
        <taxon>Drosophila</taxon>
        <taxon>Sophophora</taxon>
    </lineage>
</organism>
<evidence type="ECO:0000256" key="3">
    <source>
        <dbReference type="ARBA" id="ARBA00022723"/>
    </source>
</evidence>
<accession>B3M3I9</accession>
<dbReference type="InterPro" id="IPR029056">
    <property type="entry name" value="Ribokinase-like"/>
</dbReference>
<dbReference type="PANTHER" id="PTHR21208:SF1">
    <property type="entry name" value="ADP-DEPENDENT GLUCOKINASE"/>
    <property type="match status" value="1"/>
</dbReference>
<keyword evidence="1" id="KW-0963">Cytoplasm</keyword>
<dbReference type="AlphaFoldDB" id="B3M3I9"/>
<evidence type="ECO:0000256" key="7">
    <source>
        <dbReference type="SAM" id="Phobius"/>
    </source>
</evidence>
<dbReference type="OrthoDB" id="5847021at2759"/>
<dbReference type="Proteomes" id="UP000007801">
    <property type="component" value="Unassembled WGS sequence"/>
</dbReference>
<dbReference type="GO" id="GO:0043843">
    <property type="term" value="F:ADP-specific glucokinase activity"/>
    <property type="evidence" value="ECO:0007669"/>
    <property type="project" value="TreeGrafter"/>
</dbReference>
<evidence type="ECO:0000313" key="8">
    <source>
        <dbReference type="EMBL" id="EDV39250.2"/>
    </source>
</evidence>
<dbReference type="FunCoup" id="B3M3I9">
    <property type="interactions" value="1476"/>
</dbReference>
<dbReference type="EMBL" id="CH902618">
    <property type="protein sequence ID" value="EDV39250.2"/>
    <property type="molecule type" value="Genomic_DNA"/>
</dbReference>
<keyword evidence="2 8" id="KW-0808">Transferase</keyword>
<dbReference type="KEGG" id="dan:6507219"/>
<keyword evidence="9" id="KW-1185">Reference proteome</keyword>
<reference evidence="8 9" key="1">
    <citation type="journal article" date="2007" name="Nature">
        <title>Evolution of genes and genomes on the Drosophila phylogeny.</title>
        <authorList>
            <consortium name="Drosophila 12 Genomes Consortium"/>
            <person name="Clark A.G."/>
            <person name="Eisen M.B."/>
            <person name="Smith D.R."/>
            <person name="Bergman C.M."/>
            <person name="Oliver B."/>
            <person name="Markow T.A."/>
            <person name="Kaufman T.C."/>
            <person name="Kellis M."/>
            <person name="Gelbart W."/>
            <person name="Iyer V.N."/>
            <person name="Pollard D.A."/>
            <person name="Sackton T.B."/>
            <person name="Larracuente A.M."/>
            <person name="Singh N.D."/>
            <person name="Abad J.P."/>
            <person name="Abt D.N."/>
            <person name="Adryan B."/>
            <person name="Aguade M."/>
            <person name="Akashi H."/>
            <person name="Anderson W.W."/>
            <person name="Aquadro C.F."/>
            <person name="Ardell D.H."/>
            <person name="Arguello R."/>
            <person name="Artieri C.G."/>
            <person name="Barbash D.A."/>
            <person name="Barker D."/>
            <person name="Barsanti P."/>
            <person name="Batterham P."/>
            <person name="Batzoglou S."/>
            <person name="Begun D."/>
            <person name="Bhutkar A."/>
            <person name="Blanco E."/>
            <person name="Bosak S.A."/>
            <person name="Bradley R.K."/>
            <person name="Brand A.D."/>
            <person name="Brent M.R."/>
            <person name="Brooks A.N."/>
            <person name="Brown R.H."/>
            <person name="Butlin R.K."/>
            <person name="Caggese C."/>
            <person name="Calvi B.R."/>
            <person name="Bernardo de Carvalho A."/>
            <person name="Caspi A."/>
            <person name="Castrezana S."/>
            <person name="Celniker S.E."/>
            <person name="Chang J.L."/>
            <person name="Chapple C."/>
            <person name="Chatterji S."/>
            <person name="Chinwalla A."/>
            <person name="Civetta A."/>
            <person name="Clifton S.W."/>
            <person name="Comeron J.M."/>
            <person name="Costello J.C."/>
            <person name="Coyne J.A."/>
            <person name="Daub J."/>
            <person name="David R.G."/>
            <person name="Delcher A.L."/>
            <person name="Delehaunty K."/>
            <person name="Do C.B."/>
            <person name="Ebling H."/>
            <person name="Edwards K."/>
            <person name="Eickbush T."/>
            <person name="Evans J.D."/>
            <person name="Filipski A."/>
            <person name="Findeiss S."/>
            <person name="Freyhult E."/>
            <person name="Fulton L."/>
            <person name="Fulton R."/>
            <person name="Garcia A.C."/>
            <person name="Gardiner A."/>
            <person name="Garfield D.A."/>
            <person name="Garvin B.E."/>
            <person name="Gibson G."/>
            <person name="Gilbert D."/>
            <person name="Gnerre S."/>
            <person name="Godfrey J."/>
            <person name="Good R."/>
            <person name="Gotea V."/>
            <person name="Gravely B."/>
            <person name="Greenberg A.J."/>
            <person name="Griffiths-Jones S."/>
            <person name="Gross S."/>
            <person name="Guigo R."/>
            <person name="Gustafson E.A."/>
            <person name="Haerty W."/>
            <person name="Hahn M.W."/>
            <person name="Halligan D.L."/>
            <person name="Halpern A.L."/>
            <person name="Halter G.M."/>
            <person name="Han M.V."/>
            <person name="Heger A."/>
            <person name="Hillier L."/>
            <person name="Hinrichs A.S."/>
            <person name="Holmes I."/>
            <person name="Hoskins R.A."/>
            <person name="Hubisz M.J."/>
            <person name="Hultmark D."/>
            <person name="Huntley M.A."/>
            <person name="Jaffe D.B."/>
            <person name="Jagadeeshan S."/>
            <person name="Jeck W.R."/>
            <person name="Johnson J."/>
            <person name="Jones C.D."/>
            <person name="Jordan W.C."/>
            <person name="Karpen G.H."/>
            <person name="Kataoka E."/>
            <person name="Keightley P.D."/>
            <person name="Kheradpour P."/>
            <person name="Kirkness E.F."/>
            <person name="Koerich L.B."/>
            <person name="Kristiansen K."/>
            <person name="Kudrna D."/>
            <person name="Kulathinal R.J."/>
            <person name="Kumar S."/>
            <person name="Kwok R."/>
            <person name="Lander E."/>
            <person name="Langley C.H."/>
            <person name="Lapoint R."/>
            <person name="Lazzaro B.P."/>
            <person name="Lee S.J."/>
            <person name="Levesque L."/>
            <person name="Li R."/>
            <person name="Lin C.F."/>
            <person name="Lin M.F."/>
            <person name="Lindblad-Toh K."/>
            <person name="Llopart A."/>
            <person name="Long M."/>
            <person name="Low L."/>
            <person name="Lozovsky E."/>
            <person name="Lu J."/>
            <person name="Luo M."/>
            <person name="Machado C.A."/>
            <person name="Makalowski W."/>
            <person name="Marzo M."/>
            <person name="Matsuda M."/>
            <person name="Matzkin L."/>
            <person name="McAllister B."/>
            <person name="McBride C.S."/>
            <person name="McKernan B."/>
            <person name="McKernan K."/>
            <person name="Mendez-Lago M."/>
            <person name="Minx P."/>
            <person name="Mollenhauer M.U."/>
            <person name="Montooth K."/>
            <person name="Mount S.M."/>
            <person name="Mu X."/>
            <person name="Myers E."/>
            <person name="Negre B."/>
            <person name="Newfeld S."/>
            <person name="Nielsen R."/>
            <person name="Noor M.A."/>
            <person name="O'Grady P."/>
            <person name="Pachter L."/>
            <person name="Papaceit M."/>
            <person name="Parisi M.J."/>
            <person name="Parisi M."/>
            <person name="Parts L."/>
            <person name="Pedersen J.S."/>
            <person name="Pesole G."/>
            <person name="Phillippy A.M."/>
            <person name="Ponting C.P."/>
            <person name="Pop M."/>
            <person name="Porcelli D."/>
            <person name="Powell J.R."/>
            <person name="Prohaska S."/>
            <person name="Pruitt K."/>
            <person name="Puig M."/>
            <person name="Quesneville H."/>
            <person name="Ram K.R."/>
            <person name="Rand D."/>
            <person name="Rasmussen M.D."/>
            <person name="Reed L.K."/>
            <person name="Reenan R."/>
            <person name="Reily A."/>
            <person name="Remington K.A."/>
            <person name="Rieger T.T."/>
            <person name="Ritchie M.G."/>
            <person name="Robin C."/>
            <person name="Rogers Y.H."/>
            <person name="Rohde C."/>
            <person name="Rozas J."/>
            <person name="Rubenfield M.J."/>
            <person name="Ruiz A."/>
            <person name="Russo S."/>
            <person name="Salzberg S.L."/>
            <person name="Sanchez-Gracia A."/>
            <person name="Saranga D.J."/>
            <person name="Sato H."/>
            <person name="Schaeffer S.W."/>
            <person name="Schatz M.C."/>
            <person name="Schlenke T."/>
            <person name="Schwartz R."/>
            <person name="Segarra C."/>
            <person name="Singh R.S."/>
            <person name="Sirot L."/>
            <person name="Sirota M."/>
            <person name="Sisneros N.B."/>
            <person name="Smith C.D."/>
            <person name="Smith T.F."/>
            <person name="Spieth J."/>
            <person name="Stage D.E."/>
            <person name="Stark A."/>
            <person name="Stephan W."/>
            <person name="Strausberg R.L."/>
            <person name="Strempel S."/>
            <person name="Sturgill D."/>
            <person name="Sutton G."/>
            <person name="Sutton G.G."/>
            <person name="Tao W."/>
            <person name="Teichmann S."/>
            <person name="Tobari Y.N."/>
            <person name="Tomimura Y."/>
            <person name="Tsolas J.M."/>
            <person name="Valente V.L."/>
            <person name="Venter E."/>
            <person name="Venter J.C."/>
            <person name="Vicario S."/>
            <person name="Vieira F.G."/>
            <person name="Vilella A.J."/>
            <person name="Villasante A."/>
            <person name="Walenz B."/>
            <person name="Wang J."/>
            <person name="Wasserman M."/>
            <person name="Watts T."/>
            <person name="Wilson D."/>
            <person name="Wilson R.K."/>
            <person name="Wing R.A."/>
            <person name="Wolfner M.F."/>
            <person name="Wong A."/>
            <person name="Wong G.K."/>
            <person name="Wu C.I."/>
            <person name="Wu G."/>
            <person name="Yamamoto D."/>
            <person name="Yang H.P."/>
            <person name="Yang S.P."/>
            <person name="Yorke J.A."/>
            <person name="Yoshida K."/>
            <person name="Zdobnov E."/>
            <person name="Zhang P."/>
            <person name="Zhang Y."/>
            <person name="Zimin A.V."/>
            <person name="Baldwin J."/>
            <person name="Abdouelleil A."/>
            <person name="Abdulkadir J."/>
            <person name="Abebe A."/>
            <person name="Abera B."/>
            <person name="Abreu J."/>
            <person name="Acer S.C."/>
            <person name="Aftuck L."/>
            <person name="Alexander A."/>
            <person name="An P."/>
            <person name="Anderson E."/>
            <person name="Anderson S."/>
            <person name="Arachi H."/>
            <person name="Azer M."/>
            <person name="Bachantsang P."/>
            <person name="Barry A."/>
            <person name="Bayul T."/>
            <person name="Berlin A."/>
            <person name="Bessette D."/>
            <person name="Bloom T."/>
            <person name="Blye J."/>
            <person name="Boguslavskiy L."/>
            <person name="Bonnet C."/>
            <person name="Boukhgalter B."/>
            <person name="Bourzgui I."/>
            <person name="Brown A."/>
            <person name="Cahill P."/>
            <person name="Channer S."/>
            <person name="Cheshatsang Y."/>
            <person name="Chuda L."/>
            <person name="Citroen M."/>
            <person name="Collymore A."/>
            <person name="Cooke P."/>
            <person name="Costello M."/>
            <person name="D'Aco K."/>
            <person name="Daza R."/>
            <person name="De Haan G."/>
            <person name="DeGray S."/>
            <person name="DeMaso C."/>
            <person name="Dhargay N."/>
            <person name="Dooley K."/>
            <person name="Dooley E."/>
            <person name="Doricent M."/>
            <person name="Dorje P."/>
            <person name="Dorjee K."/>
            <person name="Dupes A."/>
            <person name="Elong R."/>
            <person name="Falk J."/>
            <person name="Farina A."/>
            <person name="Faro S."/>
            <person name="Ferguson D."/>
            <person name="Fisher S."/>
            <person name="Foley C.D."/>
            <person name="Franke A."/>
            <person name="Friedrich D."/>
            <person name="Gadbois L."/>
            <person name="Gearin G."/>
            <person name="Gearin C.R."/>
            <person name="Giannoukos G."/>
            <person name="Goode T."/>
            <person name="Graham J."/>
            <person name="Grandbois E."/>
            <person name="Grewal S."/>
            <person name="Gyaltsen K."/>
            <person name="Hafez N."/>
            <person name="Hagos B."/>
            <person name="Hall J."/>
            <person name="Henson C."/>
            <person name="Hollinger A."/>
            <person name="Honan T."/>
            <person name="Huard M.D."/>
            <person name="Hughes L."/>
            <person name="Hurhula B."/>
            <person name="Husby M.E."/>
            <person name="Kamat A."/>
            <person name="Kanga B."/>
            <person name="Kashin S."/>
            <person name="Khazanovich D."/>
            <person name="Kisner P."/>
            <person name="Lance K."/>
            <person name="Lara M."/>
            <person name="Lee W."/>
            <person name="Lennon N."/>
            <person name="Letendre F."/>
            <person name="LeVine R."/>
            <person name="Lipovsky A."/>
            <person name="Liu X."/>
            <person name="Liu J."/>
            <person name="Liu S."/>
            <person name="Lokyitsang T."/>
            <person name="Lokyitsang Y."/>
            <person name="Lubonja R."/>
            <person name="Lui A."/>
            <person name="MacDonald P."/>
            <person name="Magnisalis V."/>
            <person name="Maru K."/>
            <person name="Matthews C."/>
            <person name="McCusker W."/>
            <person name="McDonough S."/>
            <person name="Mehta T."/>
            <person name="Meldrim J."/>
            <person name="Meneus L."/>
            <person name="Mihai O."/>
            <person name="Mihalev A."/>
            <person name="Mihova T."/>
            <person name="Mittelman R."/>
            <person name="Mlenga V."/>
            <person name="Montmayeur A."/>
            <person name="Mulrain L."/>
            <person name="Navidi A."/>
            <person name="Naylor J."/>
            <person name="Negash T."/>
            <person name="Nguyen T."/>
            <person name="Nguyen N."/>
            <person name="Nicol R."/>
            <person name="Norbu C."/>
            <person name="Norbu N."/>
            <person name="Novod N."/>
            <person name="O'Neill B."/>
            <person name="Osman S."/>
            <person name="Markiewicz E."/>
            <person name="Oyono O.L."/>
            <person name="Patti C."/>
            <person name="Phunkhang P."/>
            <person name="Pierre F."/>
            <person name="Priest M."/>
            <person name="Raghuraman S."/>
            <person name="Rege F."/>
            <person name="Reyes R."/>
            <person name="Rise C."/>
            <person name="Rogov P."/>
            <person name="Ross K."/>
            <person name="Ryan E."/>
            <person name="Settipalli S."/>
            <person name="Shea T."/>
            <person name="Sherpa N."/>
            <person name="Shi L."/>
            <person name="Shih D."/>
            <person name="Sparrow T."/>
            <person name="Spaulding J."/>
            <person name="Stalker J."/>
            <person name="Stange-Thomann N."/>
            <person name="Stavropoulos S."/>
            <person name="Stone C."/>
            <person name="Strader C."/>
            <person name="Tesfaye S."/>
            <person name="Thomson T."/>
            <person name="Thoulutsang Y."/>
            <person name="Thoulutsang D."/>
            <person name="Topham K."/>
            <person name="Topping I."/>
            <person name="Tsamla T."/>
            <person name="Vassiliev H."/>
            <person name="Vo A."/>
            <person name="Wangchuk T."/>
            <person name="Wangdi T."/>
            <person name="Weiand M."/>
            <person name="Wilkinson J."/>
            <person name="Wilson A."/>
            <person name="Yadav S."/>
            <person name="Young G."/>
            <person name="Yu Q."/>
            <person name="Zembek L."/>
            <person name="Zhong D."/>
            <person name="Zimmer A."/>
            <person name="Zwirko Z."/>
            <person name="Jaffe D.B."/>
            <person name="Alvarez P."/>
            <person name="Brockman W."/>
            <person name="Butler J."/>
            <person name="Chin C."/>
            <person name="Gnerre S."/>
            <person name="Grabherr M."/>
            <person name="Kleber M."/>
            <person name="Mauceli E."/>
            <person name="MacCallum I."/>
        </authorList>
    </citation>
    <scope>NUCLEOTIDE SEQUENCE [LARGE SCALE GENOMIC DNA]</scope>
    <source>
        <strain evidence="9">Tucson 14024-0371.13</strain>
    </source>
</reference>
<protein>
    <submittedName>
        <fullName evidence="8">Uncharacterized protein</fullName>
    </submittedName>
</protein>
<dbReference type="STRING" id="7217.B3M3I9"/>
<evidence type="ECO:0000256" key="2">
    <source>
        <dbReference type="ARBA" id="ARBA00022679"/>
    </source>
</evidence>
<gene>
    <name evidence="8" type="primary">Dana\GF24587</name>
    <name evidence="8" type="synonym">dana_GLEANR_9299</name>
    <name evidence="8" type="ORF">GF24587</name>
</gene>
<dbReference type="InParanoid" id="B3M3I9"/>
<dbReference type="GO" id="GO:0006006">
    <property type="term" value="P:glucose metabolic process"/>
    <property type="evidence" value="ECO:0007669"/>
    <property type="project" value="TreeGrafter"/>
</dbReference>
<evidence type="ECO:0000256" key="4">
    <source>
        <dbReference type="ARBA" id="ARBA00022777"/>
    </source>
</evidence>
<sequence>MITERSKMTALRYMGWLTGCSVLTAFVSIIWQAFLSLQSLNRTTVLLSGLLAIESGLKRTAQEPAPRVAIGYGACTDLQINATEFLDRFYGRRIPIATSAGSRAILHNEDELLQSFAYYFQNGAAAERVMANGTLFKQLLGYAKVMDKERIQWYMGGNAPLMAVRFFMEGADVLLGAHMSRKLRPLLPKEIRLAGDEIPDDDIHIILEYQAGDTWGSYVAPRANRYILHNDRNNPHLRAVEQLTLALKEYHPQLLVVSGLQMMDMFSFNPGEREERLLQVQRQLTSQPNDTLNHFEMASYVELRLLQQLRQFVLPYVDSLGMNEQELANLQQVLSHGLTTLATDWNPRIAHTLDLMRQVFISLLEDHKETSAGDPDRRRISRIHVHTLAYQAILTTAGSKWKNTRAAAAKAALTAHRYVCKSQFINPEAVQQVLDDSFATSAQADAPRMRIGAASPVPCWSEYIEFGKQRQRLEVEICVAPVLVCREARKTAGAGDNISASGLAAQL</sequence>
<dbReference type="SMR" id="B3M3I9"/>
<dbReference type="GO" id="GO:0005783">
    <property type="term" value="C:endoplasmic reticulum"/>
    <property type="evidence" value="ECO:0007669"/>
    <property type="project" value="TreeGrafter"/>
</dbReference>
<name>B3M3I9_DROAN</name>
<keyword evidence="7" id="KW-0812">Transmembrane</keyword>
<evidence type="ECO:0000256" key="1">
    <source>
        <dbReference type="ARBA" id="ARBA00022490"/>
    </source>
</evidence>
<dbReference type="Gene3D" id="3.40.1190.20">
    <property type="match status" value="1"/>
</dbReference>
<dbReference type="GO" id="GO:0046872">
    <property type="term" value="F:metal ion binding"/>
    <property type="evidence" value="ECO:0007669"/>
    <property type="project" value="UniProtKB-KW"/>
</dbReference>
<evidence type="ECO:0000256" key="5">
    <source>
        <dbReference type="ARBA" id="ARBA00022842"/>
    </source>
</evidence>
<keyword evidence="5" id="KW-0460">Magnesium</keyword>
<evidence type="ECO:0000313" key="9">
    <source>
        <dbReference type="Proteomes" id="UP000007801"/>
    </source>
</evidence>
<dbReference type="SUPFAM" id="SSF53613">
    <property type="entry name" value="Ribokinase-like"/>
    <property type="match status" value="1"/>
</dbReference>